<dbReference type="Proteomes" id="UP000199344">
    <property type="component" value="Unassembled WGS sequence"/>
</dbReference>
<evidence type="ECO:0008006" key="9">
    <source>
        <dbReference type="Google" id="ProtNLM"/>
    </source>
</evidence>
<keyword evidence="4 6" id="KW-1133">Transmembrane helix</keyword>
<dbReference type="PANTHER" id="PTHR23291:SF50">
    <property type="entry name" value="PROTEIN LIFEGUARD 4"/>
    <property type="match status" value="1"/>
</dbReference>
<evidence type="ECO:0000313" key="8">
    <source>
        <dbReference type="Proteomes" id="UP000199344"/>
    </source>
</evidence>
<dbReference type="CDD" id="cd10432">
    <property type="entry name" value="BI-1-like_bacterial"/>
    <property type="match status" value="1"/>
</dbReference>
<feature type="transmembrane region" description="Helical" evidence="6">
    <location>
        <begin position="102"/>
        <end position="120"/>
    </location>
</feature>
<keyword evidence="5 6" id="KW-0472">Membrane</keyword>
<feature type="transmembrane region" description="Helical" evidence="6">
    <location>
        <begin position="75"/>
        <end position="95"/>
    </location>
</feature>
<feature type="transmembrane region" description="Helical" evidence="6">
    <location>
        <begin position="222"/>
        <end position="245"/>
    </location>
</feature>
<dbReference type="PANTHER" id="PTHR23291">
    <property type="entry name" value="BAX INHIBITOR-RELATED"/>
    <property type="match status" value="1"/>
</dbReference>
<name>A0A1G7AQG1_9RHOB</name>
<organism evidence="7 8">
    <name type="scientific">Paracoccus isoporae</name>
    <dbReference type="NCBI Taxonomy" id="591205"/>
    <lineage>
        <taxon>Bacteria</taxon>
        <taxon>Pseudomonadati</taxon>
        <taxon>Pseudomonadota</taxon>
        <taxon>Alphaproteobacteria</taxon>
        <taxon>Rhodobacterales</taxon>
        <taxon>Paracoccaceae</taxon>
        <taxon>Paracoccus</taxon>
    </lineage>
</organism>
<evidence type="ECO:0000256" key="2">
    <source>
        <dbReference type="ARBA" id="ARBA00010350"/>
    </source>
</evidence>
<evidence type="ECO:0000256" key="3">
    <source>
        <dbReference type="ARBA" id="ARBA00022692"/>
    </source>
</evidence>
<feature type="transmembrane region" description="Helical" evidence="6">
    <location>
        <begin position="126"/>
        <end position="146"/>
    </location>
</feature>
<accession>A0A1G7AQG1</accession>
<comment type="similarity">
    <text evidence="2 6">Belongs to the BI1 family.</text>
</comment>
<evidence type="ECO:0000256" key="5">
    <source>
        <dbReference type="ARBA" id="ARBA00023136"/>
    </source>
</evidence>
<dbReference type="RefSeq" id="WP_090522986.1">
    <property type="nucleotide sequence ID" value="NZ_FNAH01000004.1"/>
</dbReference>
<evidence type="ECO:0000313" key="7">
    <source>
        <dbReference type="EMBL" id="SDE17089.1"/>
    </source>
</evidence>
<dbReference type="AlphaFoldDB" id="A0A1G7AQG1"/>
<keyword evidence="3 6" id="KW-0812">Transmembrane</keyword>
<feature type="transmembrane region" description="Helical" evidence="6">
    <location>
        <begin position="158"/>
        <end position="176"/>
    </location>
</feature>
<sequence>MAEYDTLRQAQARTGAATRADIDVGLREYMSKVYGIMATGMAVTAFFALGLNMLAVQNGQLTPIGVAVYTSPLKWVLMFAPLLMVFAFGAVVYRLSTQTATLVFYGFAALMGMSLSWIFMAYTGTSIASTFFATAGAFAALSLYGYTTKRNLSGMGTFLMMGLISLIIASIINIFLQSSAMQFAISVIGILIFAGLTAYDTQKIKNTYLQLRDSDREFLGKAAILGALSLYLDFLNMFMFLLQFMGSSND</sequence>
<dbReference type="OrthoDB" id="9793828at2"/>
<keyword evidence="8" id="KW-1185">Reference proteome</keyword>
<reference evidence="7 8" key="1">
    <citation type="submission" date="2016-10" db="EMBL/GenBank/DDBJ databases">
        <authorList>
            <person name="de Groot N.N."/>
        </authorList>
    </citation>
    <scope>NUCLEOTIDE SEQUENCE [LARGE SCALE GENOMIC DNA]</scope>
    <source>
        <strain evidence="7 8">DSM 22220</strain>
    </source>
</reference>
<dbReference type="EMBL" id="FNAH01000004">
    <property type="protein sequence ID" value="SDE17089.1"/>
    <property type="molecule type" value="Genomic_DNA"/>
</dbReference>
<evidence type="ECO:0000256" key="4">
    <source>
        <dbReference type="ARBA" id="ARBA00022989"/>
    </source>
</evidence>
<evidence type="ECO:0000256" key="1">
    <source>
        <dbReference type="ARBA" id="ARBA00004141"/>
    </source>
</evidence>
<proteinExistence type="inferred from homology"/>
<gene>
    <name evidence="7" type="ORF">SAMN05421538_104219</name>
</gene>
<dbReference type="InterPro" id="IPR006214">
    <property type="entry name" value="Bax_inhibitor_1-related"/>
</dbReference>
<feature type="transmembrane region" description="Helical" evidence="6">
    <location>
        <begin position="182"/>
        <end position="201"/>
    </location>
</feature>
<dbReference type="STRING" id="591205.SAMN05421538_104219"/>
<protein>
    <recommendedName>
        <fullName evidence="9">Modulator of FtsH protease</fullName>
    </recommendedName>
</protein>
<dbReference type="GO" id="GO:0005886">
    <property type="term" value="C:plasma membrane"/>
    <property type="evidence" value="ECO:0007669"/>
    <property type="project" value="TreeGrafter"/>
</dbReference>
<comment type="subcellular location">
    <subcellularLocation>
        <location evidence="1">Membrane</location>
        <topology evidence="1">Multi-pass membrane protein</topology>
    </subcellularLocation>
</comment>
<evidence type="ECO:0000256" key="6">
    <source>
        <dbReference type="RuleBase" id="RU004379"/>
    </source>
</evidence>
<dbReference type="Pfam" id="PF01027">
    <property type="entry name" value="Bax1-I"/>
    <property type="match status" value="1"/>
</dbReference>
<feature type="transmembrane region" description="Helical" evidence="6">
    <location>
        <begin position="33"/>
        <end position="55"/>
    </location>
</feature>